<dbReference type="Pfam" id="PF05762">
    <property type="entry name" value="VWA_CoxE"/>
    <property type="match status" value="1"/>
</dbReference>
<dbReference type="PATRIC" id="fig|36847.3.peg.220"/>
<proteinExistence type="predicted"/>
<dbReference type="InterPro" id="IPR008912">
    <property type="entry name" value="Uncharacterised_CoxE"/>
</dbReference>
<dbReference type="AlphaFoldDB" id="A0A136WHR3"/>
<dbReference type="Proteomes" id="UP000070539">
    <property type="component" value="Unassembled WGS sequence"/>
</dbReference>
<organism evidence="1 2">
    <name type="scientific">Anaerotignum neopropionicum</name>
    <dbReference type="NCBI Taxonomy" id="36847"/>
    <lineage>
        <taxon>Bacteria</taxon>
        <taxon>Bacillati</taxon>
        <taxon>Bacillota</taxon>
        <taxon>Clostridia</taxon>
        <taxon>Lachnospirales</taxon>
        <taxon>Anaerotignaceae</taxon>
        <taxon>Anaerotignum</taxon>
    </lineage>
</organism>
<dbReference type="PANTHER" id="PTHR39338:SF7">
    <property type="entry name" value="BLL6692 PROTEIN"/>
    <property type="match status" value="1"/>
</dbReference>
<dbReference type="OrthoDB" id="9764216at2"/>
<gene>
    <name evidence="1" type="ORF">CLNEO_01780</name>
</gene>
<accession>A0A136WHR3</accession>
<evidence type="ECO:0000313" key="2">
    <source>
        <dbReference type="Proteomes" id="UP000070539"/>
    </source>
</evidence>
<protein>
    <submittedName>
        <fullName evidence="1">VWA domain containing CoxE-like protein</fullName>
    </submittedName>
</protein>
<name>A0A136WHR3_9FIRM</name>
<dbReference type="EMBL" id="LRVM01000001">
    <property type="protein sequence ID" value="KXL54082.1"/>
    <property type="molecule type" value="Genomic_DNA"/>
</dbReference>
<dbReference type="PANTHER" id="PTHR39338">
    <property type="entry name" value="BLL5662 PROTEIN-RELATED"/>
    <property type="match status" value="1"/>
</dbReference>
<reference evidence="1 2" key="1">
    <citation type="submission" date="2016-01" db="EMBL/GenBank/DDBJ databases">
        <title>Genome sequence of Clostridium neopropionicum X4, DSM-3847.</title>
        <authorList>
            <person name="Poehlein A."/>
            <person name="Beck M.H."/>
            <person name="Bengelsdorf F.R."/>
            <person name="Daniel R."/>
            <person name="Duerre P."/>
        </authorList>
    </citation>
    <scope>NUCLEOTIDE SEQUENCE [LARGE SCALE GENOMIC DNA]</scope>
    <source>
        <strain evidence="1 2">DSM-3847</strain>
    </source>
</reference>
<keyword evidence="2" id="KW-1185">Reference proteome</keyword>
<sequence>MFTSFFYLLRARGLKVSLNEWMSLVEALDKGLHASSFTGFYYLCRSVLVKSEADFDKFDGAFLEFFKDMEFATDELPQELLDWLEKPKDKPGKEFDMARAMENERISQAEIQKMFQERLEEQKEEHNGGSYWVGTGGVSVFGNSGFSPRGIRVGGQGGQRRAFQVAGERKFRDFRQDNTLDTRQFQVAFRKLRQFSSRSEETRTEFDIDGTIRETCDNAGSLKIVYEKPRKNMVKVLLLMDSGGSMEYYSRLCSALFQAVSKSSHFKDLQVFYFHNCIYSKIYTEADLRPSNIISTDWILNNISSEYKVIIVGDAQMEPSELLDPSYYSYGARDQVTGLEWLQRFKEKYPHIVWLNPSERPTWGGWWAKTYDIIHKDFDMYRLTLEDLNTALKKLMVSR</sequence>
<evidence type="ECO:0000313" key="1">
    <source>
        <dbReference type="EMBL" id="KXL54082.1"/>
    </source>
</evidence>
<dbReference type="STRING" id="36847.CLNEO_01780"/>
<dbReference type="RefSeq" id="WP_066083555.1">
    <property type="nucleotide sequence ID" value="NZ_LRVM01000001.1"/>
</dbReference>
<comment type="caution">
    <text evidence="1">The sequence shown here is derived from an EMBL/GenBank/DDBJ whole genome shotgun (WGS) entry which is preliminary data.</text>
</comment>